<evidence type="ECO:0000259" key="4">
    <source>
        <dbReference type="PROSITE" id="PS50886"/>
    </source>
</evidence>
<evidence type="ECO:0000313" key="5">
    <source>
        <dbReference type="EMBL" id="KAA1038408.1"/>
    </source>
</evidence>
<dbReference type="AlphaFoldDB" id="A0A9Q9BL64"/>
<evidence type="ECO:0000256" key="2">
    <source>
        <dbReference type="ARBA" id="ARBA00022884"/>
    </source>
</evidence>
<dbReference type="KEGG" id="mequ:KFV11_08000"/>
<keyword evidence="7" id="KW-1185">Reference proteome</keyword>
<reference evidence="5 7" key="1">
    <citation type="submission" date="2019-09" db="EMBL/GenBank/DDBJ databases">
        <authorList>
            <person name="Mazhar S."/>
            <person name="Altermann E."/>
            <person name="Hill C."/>
            <person name="Mcauliffe O."/>
        </authorList>
    </citation>
    <scope>NUCLEOTIDE SEQUENCE [LARGE SCALE GENOMIC DNA]</scope>
    <source>
        <strain evidence="5 7">ATCC 51831</strain>
    </source>
</reference>
<dbReference type="Gene3D" id="2.40.50.140">
    <property type="entry name" value="Nucleic acid-binding proteins"/>
    <property type="match status" value="1"/>
</dbReference>
<dbReference type="InterPro" id="IPR002547">
    <property type="entry name" value="tRNA-bd_dom"/>
</dbReference>
<dbReference type="Pfam" id="PF14794">
    <property type="entry name" value="DUF4479"/>
    <property type="match status" value="1"/>
</dbReference>
<sequence length="198" mass="21134">MNIFYNDKIGDVLLITLKHADGPFDYEQNGDVVTIKKDGAVVGYNVFNISGQLSFDGNGQVELDEAKVDAINQVLTSKGMQPLTVDLSPKFVTGHVDSMEKHPDADKLNICQVNVGDEVLQIVCGANNVAAGQNVVVAKVGAVMPSGMLIKAAELRGVPSNGMICSERELGLTDSEEKKGILVLGEEVVPGTDFFKQV</sequence>
<evidence type="ECO:0000256" key="1">
    <source>
        <dbReference type="ARBA" id="ARBA00022555"/>
    </source>
</evidence>
<accession>A0A9Q9BL64</accession>
<dbReference type="EMBL" id="CP073809">
    <property type="protein sequence ID" value="UTH13205.1"/>
    <property type="molecule type" value="Genomic_DNA"/>
</dbReference>
<feature type="domain" description="TRNA-binding" evidence="4">
    <location>
        <begin position="85"/>
        <end position="195"/>
    </location>
</feature>
<dbReference type="Gene3D" id="3.30.1940.10">
    <property type="entry name" value="YtpR-like"/>
    <property type="match status" value="1"/>
</dbReference>
<protein>
    <submittedName>
        <fullName evidence="6">DUF4479 domain-containing protein</fullName>
    </submittedName>
</protein>
<proteinExistence type="predicted"/>
<keyword evidence="1 3" id="KW-0820">tRNA-binding</keyword>
<name>A0A9Q9BL64_9STAP</name>
<dbReference type="Proteomes" id="UP000295735">
    <property type="component" value="Unassembled WGS sequence"/>
</dbReference>
<evidence type="ECO:0000313" key="7">
    <source>
        <dbReference type="Proteomes" id="UP000295735"/>
    </source>
</evidence>
<dbReference type="InterPro" id="IPR037154">
    <property type="entry name" value="YtpR-like_sf"/>
</dbReference>
<dbReference type="InterPro" id="IPR033714">
    <property type="entry name" value="tRNA_bind_bactPheRS"/>
</dbReference>
<dbReference type="InterPro" id="IPR012340">
    <property type="entry name" value="NA-bd_OB-fold"/>
</dbReference>
<evidence type="ECO:0000313" key="8">
    <source>
        <dbReference type="Proteomes" id="UP001057381"/>
    </source>
</evidence>
<dbReference type="SUPFAM" id="SSF50249">
    <property type="entry name" value="Nucleic acid-binding proteins"/>
    <property type="match status" value="1"/>
</dbReference>
<organism evidence="6 8">
    <name type="scientific">Macrococcus equipercicus</name>
    <dbReference type="NCBI Taxonomy" id="69967"/>
    <lineage>
        <taxon>Bacteria</taxon>
        <taxon>Bacillati</taxon>
        <taxon>Bacillota</taxon>
        <taxon>Bacilli</taxon>
        <taxon>Bacillales</taxon>
        <taxon>Staphylococcaceae</taxon>
        <taxon>Macrococcus</taxon>
    </lineage>
</organism>
<dbReference type="PROSITE" id="PS50886">
    <property type="entry name" value="TRBD"/>
    <property type="match status" value="1"/>
</dbReference>
<evidence type="ECO:0000313" key="6">
    <source>
        <dbReference type="EMBL" id="UTH13205.1"/>
    </source>
</evidence>
<dbReference type="CDD" id="cd02796">
    <property type="entry name" value="tRNA_bind_bactPheRS"/>
    <property type="match status" value="1"/>
</dbReference>
<dbReference type="EMBL" id="SCWC02000006">
    <property type="protein sequence ID" value="KAA1038408.1"/>
    <property type="molecule type" value="Genomic_DNA"/>
</dbReference>
<keyword evidence="2 3" id="KW-0694">RNA-binding</keyword>
<dbReference type="OrthoDB" id="9805455at2"/>
<dbReference type="FunFam" id="2.40.50.140:FF:000045">
    <property type="entry name" value="Phenylalanine--tRNA ligase beta subunit"/>
    <property type="match status" value="1"/>
</dbReference>
<dbReference type="NCBIfam" id="NF045760">
    <property type="entry name" value="YtpR"/>
    <property type="match status" value="1"/>
</dbReference>
<dbReference type="InterPro" id="IPR027855">
    <property type="entry name" value="DUF4479"/>
</dbReference>
<dbReference type="GO" id="GO:0000049">
    <property type="term" value="F:tRNA binding"/>
    <property type="evidence" value="ECO:0007669"/>
    <property type="project" value="UniProtKB-UniRule"/>
</dbReference>
<dbReference type="Pfam" id="PF01588">
    <property type="entry name" value="tRNA_bind"/>
    <property type="match status" value="1"/>
</dbReference>
<evidence type="ECO:0000256" key="3">
    <source>
        <dbReference type="PROSITE-ProRule" id="PRU00209"/>
    </source>
</evidence>
<reference evidence="6" key="2">
    <citation type="submission" date="2021-04" db="EMBL/GenBank/DDBJ databases">
        <title>Complete Genome Sequences of Macrococcus spp. from dog and cattle.</title>
        <authorList>
            <person name="Schwendener S."/>
            <person name="Perreten V."/>
        </authorList>
    </citation>
    <scope>NUCLEOTIDE SEQUENCE</scope>
    <source>
        <strain evidence="6">Epi0143-OL</strain>
    </source>
</reference>
<gene>
    <name evidence="5" type="ORF">ERX35_008660</name>
    <name evidence="6" type="ORF">KFV11_08000</name>
</gene>
<dbReference type="RefSeq" id="WP_149459502.1">
    <property type="nucleotide sequence ID" value="NZ_CP073809.1"/>
</dbReference>
<dbReference type="Proteomes" id="UP001057381">
    <property type="component" value="Chromosome"/>
</dbReference>